<dbReference type="SUPFAM" id="SSF56801">
    <property type="entry name" value="Acetyl-CoA synthetase-like"/>
    <property type="match status" value="1"/>
</dbReference>
<evidence type="ECO:0000256" key="1">
    <source>
        <dbReference type="ARBA" id="ARBA00006432"/>
    </source>
</evidence>
<comment type="caution">
    <text evidence="4">The sequence shown here is derived from an EMBL/GenBank/DDBJ whole genome shotgun (WGS) entry which is preliminary data.</text>
</comment>
<keyword evidence="4" id="KW-0436">Ligase</keyword>
<evidence type="ECO:0000259" key="3">
    <source>
        <dbReference type="Pfam" id="PF00501"/>
    </source>
</evidence>
<gene>
    <name evidence="4" type="ORF">EI77_01976</name>
</gene>
<keyword evidence="5" id="KW-1185">Reference proteome</keyword>
<dbReference type="InterPro" id="IPR000873">
    <property type="entry name" value="AMP-dep_synth/lig_dom"/>
</dbReference>
<name>A0A4R7S0F3_9BACT</name>
<feature type="domain" description="AMP-dependent synthetase/ligase" evidence="3">
    <location>
        <begin position="111"/>
        <end position="302"/>
    </location>
</feature>
<evidence type="ECO:0000256" key="2">
    <source>
        <dbReference type="SAM" id="MobiDB-lite"/>
    </source>
</evidence>
<dbReference type="EMBL" id="SOCA01000003">
    <property type="protein sequence ID" value="TDU70858.1"/>
    <property type="molecule type" value="Genomic_DNA"/>
</dbReference>
<organism evidence="4 5">
    <name type="scientific">Prosthecobacter fusiformis</name>
    <dbReference type="NCBI Taxonomy" id="48464"/>
    <lineage>
        <taxon>Bacteria</taxon>
        <taxon>Pseudomonadati</taxon>
        <taxon>Verrucomicrobiota</taxon>
        <taxon>Verrucomicrobiia</taxon>
        <taxon>Verrucomicrobiales</taxon>
        <taxon>Verrucomicrobiaceae</taxon>
        <taxon>Prosthecobacter</taxon>
    </lineage>
</organism>
<dbReference type="Gene3D" id="3.40.50.12780">
    <property type="entry name" value="N-terminal domain of ligase-like"/>
    <property type="match status" value="1"/>
</dbReference>
<dbReference type="InterPro" id="IPR042099">
    <property type="entry name" value="ANL_N_sf"/>
</dbReference>
<protein>
    <submittedName>
        <fullName evidence="4">Acyl-CoA synthetase (AMP-forming)/AMP-acid ligase II</fullName>
    </submittedName>
</protein>
<dbReference type="Pfam" id="PF00501">
    <property type="entry name" value="AMP-binding"/>
    <property type="match status" value="1"/>
</dbReference>
<reference evidence="4 5" key="1">
    <citation type="submission" date="2019-03" db="EMBL/GenBank/DDBJ databases">
        <title>Genomic Encyclopedia of Archaeal and Bacterial Type Strains, Phase II (KMG-II): from individual species to whole genera.</title>
        <authorList>
            <person name="Goeker M."/>
        </authorList>
    </citation>
    <scope>NUCLEOTIDE SEQUENCE [LARGE SCALE GENOMIC DNA]</scope>
    <source>
        <strain evidence="4 5">ATCC 25309</strain>
    </source>
</reference>
<evidence type="ECO:0000313" key="4">
    <source>
        <dbReference type="EMBL" id="TDU70858.1"/>
    </source>
</evidence>
<feature type="region of interest" description="Disordered" evidence="2">
    <location>
        <begin position="432"/>
        <end position="452"/>
    </location>
</feature>
<dbReference type="Proteomes" id="UP000295662">
    <property type="component" value="Unassembled WGS sequence"/>
</dbReference>
<evidence type="ECO:0000313" key="5">
    <source>
        <dbReference type="Proteomes" id="UP000295662"/>
    </source>
</evidence>
<comment type="similarity">
    <text evidence="1">Belongs to the ATP-dependent AMP-binding enzyme family.</text>
</comment>
<dbReference type="AlphaFoldDB" id="A0A4R7S0F3"/>
<dbReference type="PANTHER" id="PTHR43201">
    <property type="entry name" value="ACYL-COA SYNTHETASE"/>
    <property type="match status" value="1"/>
</dbReference>
<accession>A0A4R7S0F3</accession>
<dbReference type="PANTHER" id="PTHR43201:SF8">
    <property type="entry name" value="ACYL-COA SYNTHETASE FAMILY MEMBER 3"/>
    <property type="match status" value="1"/>
</dbReference>
<sequence>MTGEWIPRLELTGAGWHSPGSTTRAVWFNRARRRVQMFADRWKQILSLRGDETALWHPGGALSYHALEAAARALPVQSCGRLGRYYLAQGDGPEVTIALLAGFLTGKPVQVVEKDRTRRVPACCVPRNVALVKQTVGSSGVRRCQFFTFAQVAADVDRLHVALGLGQCGAALAPLSVAHSFGLTTTVLQTLLNGLPTHWLPTPFPCGMTEALGMHEDAFLPGVPAMWKAWMISGLDLGRVKLAVSAGSPLTLELEGKVRDSSQLKLHNLYGTSETGAISYDATEAPRTEAGDLGTLLPGVNATTEQGRLLVESDAVGLGYDTVQPGELFHHGRHRTWDCVKLKGGALSYVGCDGAGINVASRKLSPTVIAEKIRQATGVRHVRIHGHTSRDPERVQDVVACIGVTPEQLTCEFKSKACATLAPWEVPRHWRIENPGRVNPDAGRADGMGDVGTQMALPVS</sequence>
<dbReference type="GO" id="GO:0006631">
    <property type="term" value="P:fatty acid metabolic process"/>
    <property type="evidence" value="ECO:0007669"/>
    <property type="project" value="TreeGrafter"/>
</dbReference>
<proteinExistence type="inferred from homology"/>
<dbReference type="GO" id="GO:0031956">
    <property type="term" value="F:medium-chain fatty acid-CoA ligase activity"/>
    <property type="evidence" value="ECO:0007669"/>
    <property type="project" value="TreeGrafter"/>
</dbReference>